<dbReference type="Gene3D" id="2.60.40.10">
    <property type="entry name" value="Immunoglobulins"/>
    <property type="match status" value="1"/>
</dbReference>
<dbReference type="GO" id="GO:0007399">
    <property type="term" value="P:nervous system development"/>
    <property type="evidence" value="ECO:0007669"/>
    <property type="project" value="UniProtKB-ARBA"/>
</dbReference>
<sequence>LVDSSSSLHSALSRENNLAHRTREIDQKRLIVRRGQPFSIALECNGPLPPKNHLQLVLHLGDPSVTPTAHLTIVLLST</sequence>
<dbReference type="Ensembl" id="ENSACIT00000007114.1">
    <property type="protein sequence ID" value="ENSACIP00000006903.1"/>
    <property type="gene ID" value="ENSACIG00000005435.1"/>
</dbReference>
<name>A0A3Q0RAK1_AMPCI</name>
<reference evidence="3" key="1">
    <citation type="submission" date="2025-08" db="UniProtKB">
        <authorList>
            <consortium name="Ensembl"/>
        </authorList>
    </citation>
    <scope>IDENTIFICATION</scope>
</reference>
<evidence type="ECO:0000259" key="2">
    <source>
        <dbReference type="Pfam" id="PF00868"/>
    </source>
</evidence>
<organism evidence="3 4">
    <name type="scientific">Amphilophus citrinellus</name>
    <name type="common">Midas cichlid</name>
    <name type="synonym">Cichlasoma citrinellum</name>
    <dbReference type="NCBI Taxonomy" id="61819"/>
    <lineage>
        <taxon>Eukaryota</taxon>
        <taxon>Metazoa</taxon>
        <taxon>Chordata</taxon>
        <taxon>Craniata</taxon>
        <taxon>Vertebrata</taxon>
        <taxon>Euteleostomi</taxon>
        <taxon>Actinopterygii</taxon>
        <taxon>Neopterygii</taxon>
        <taxon>Teleostei</taxon>
        <taxon>Neoteleostei</taxon>
        <taxon>Acanthomorphata</taxon>
        <taxon>Ovalentaria</taxon>
        <taxon>Cichlomorphae</taxon>
        <taxon>Cichliformes</taxon>
        <taxon>Cichlidae</taxon>
        <taxon>New World cichlids</taxon>
        <taxon>Cichlasomatinae</taxon>
        <taxon>Heroini</taxon>
        <taxon>Amphilophus</taxon>
    </lineage>
</organism>
<dbReference type="GeneTree" id="ENSGT00940000179140"/>
<comment type="similarity">
    <text evidence="1">Belongs to the transglutaminase superfamily. Transglutaminase family.</text>
</comment>
<dbReference type="Proteomes" id="UP000261340">
    <property type="component" value="Unplaced"/>
</dbReference>
<accession>A0A3Q0RAK1</accession>
<evidence type="ECO:0000256" key="1">
    <source>
        <dbReference type="ARBA" id="ARBA00005968"/>
    </source>
</evidence>
<reference evidence="3" key="2">
    <citation type="submission" date="2025-09" db="UniProtKB">
        <authorList>
            <consortium name="Ensembl"/>
        </authorList>
    </citation>
    <scope>IDENTIFICATION</scope>
</reference>
<feature type="domain" description="Transglutaminase N-terminal" evidence="2">
    <location>
        <begin position="13"/>
        <end position="66"/>
    </location>
</feature>
<dbReference type="SUPFAM" id="SSF81296">
    <property type="entry name" value="E set domains"/>
    <property type="match status" value="1"/>
</dbReference>
<evidence type="ECO:0000313" key="4">
    <source>
        <dbReference type="Proteomes" id="UP000261340"/>
    </source>
</evidence>
<proteinExistence type="inferred from homology"/>
<dbReference type="STRING" id="61819.ENSACIP00000006903"/>
<protein>
    <recommendedName>
        <fullName evidence="2">Transglutaminase N-terminal domain-containing protein</fullName>
    </recommendedName>
</protein>
<dbReference type="InterPro" id="IPR001102">
    <property type="entry name" value="Transglutaminase_N"/>
</dbReference>
<keyword evidence="4" id="KW-1185">Reference proteome</keyword>
<dbReference type="InterPro" id="IPR014756">
    <property type="entry name" value="Ig_E-set"/>
</dbReference>
<dbReference type="AlphaFoldDB" id="A0A3Q0RAK1"/>
<dbReference type="Pfam" id="PF00868">
    <property type="entry name" value="Transglut_N"/>
    <property type="match status" value="1"/>
</dbReference>
<evidence type="ECO:0000313" key="3">
    <source>
        <dbReference type="Ensembl" id="ENSACIP00000006903.1"/>
    </source>
</evidence>
<dbReference type="InterPro" id="IPR013783">
    <property type="entry name" value="Ig-like_fold"/>
</dbReference>
<dbReference type="OMA" id="SIALECN"/>